<dbReference type="InterPro" id="IPR013929">
    <property type="entry name" value="RPAP1_C"/>
</dbReference>
<evidence type="ECO:0000259" key="7">
    <source>
        <dbReference type="Pfam" id="PF08621"/>
    </source>
</evidence>
<reference evidence="9 10" key="1">
    <citation type="submission" date="2017-07" db="EMBL/GenBank/DDBJ databases">
        <authorList>
            <person name="Talla V."/>
            <person name="Backstrom N."/>
        </authorList>
    </citation>
    <scope>NUCLEOTIDE SEQUENCE [LARGE SCALE GENOMIC DNA]</scope>
</reference>
<comment type="subcellular location">
    <subcellularLocation>
        <location evidence="1">Nucleus</location>
    </subcellularLocation>
</comment>
<evidence type="ECO:0000256" key="5">
    <source>
        <dbReference type="SAM" id="MobiDB-lite"/>
    </source>
</evidence>
<dbReference type="PANTHER" id="PTHR21483">
    <property type="entry name" value="RNA POLYMERASE II-ASSOCIATED PROTEIN 1"/>
    <property type="match status" value="1"/>
</dbReference>
<accession>A0A5E4Q0Z2</accession>
<dbReference type="EMBL" id="FZQP02001149">
    <property type="protein sequence ID" value="VVC91933.1"/>
    <property type="molecule type" value="Genomic_DNA"/>
</dbReference>
<dbReference type="Proteomes" id="UP000324832">
    <property type="component" value="Unassembled WGS sequence"/>
</dbReference>
<evidence type="ECO:0000259" key="8">
    <source>
        <dbReference type="Pfam" id="PF25766"/>
    </source>
</evidence>
<evidence type="ECO:0000259" key="6">
    <source>
        <dbReference type="Pfam" id="PF08620"/>
    </source>
</evidence>
<evidence type="ECO:0000256" key="2">
    <source>
        <dbReference type="ARBA" id="ARBA00009953"/>
    </source>
</evidence>
<proteinExistence type="inferred from homology"/>
<comment type="similarity">
    <text evidence="2">Belongs to the RPAP1 family.</text>
</comment>
<feature type="region of interest" description="Disordered" evidence="5">
    <location>
        <begin position="43"/>
        <end position="66"/>
    </location>
</feature>
<dbReference type="GO" id="GO:0006366">
    <property type="term" value="P:transcription by RNA polymerase II"/>
    <property type="evidence" value="ECO:0007669"/>
    <property type="project" value="InterPro"/>
</dbReference>
<dbReference type="PANTHER" id="PTHR21483:SF18">
    <property type="entry name" value="RNA POLYMERASE II-ASSOCIATED PROTEIN 1"/>
    <property type="match status" value="1"/>
</dbReference>
<dbReference type="InterPro" id="IPR057989">
    <property type="entry name" value="TPR_RPAP1/MINIYO-like"/>
</dbReference>
<evidence type="ECO:0000256" key="4">
    <source>
        <dbReference type="ARBA" id="ARBA00023242"/>
    </source>
</evidence>
<keyword evidence="10" id="KW-1185">Reference proteome</keyword>
<feature type="domain" description="RPAP1 C-terminal" evidence="6">
    <location>
        <begin position="321"/>
        <end position="385"/>
    </location>
</feature>
<evidence type="ECO:0008006" key="11">
    <source>
        <dbReference type="Google" id="ProtNLM"/>
    </source>
</evidence>
<evidence type="ECO:0000313" key="10">
    <source>
        <dbReference type="Proteomes" id="UP000324832"/>
    </source>
</evidence>
<evidence type="ECO:0000313" key="9">
    <source>
        <dbReference type="EMBL" id="VVC91933.1"/>
    </source>
</evidence>
<dbReference type="Pfam" id="PF08620">
    <property type="entry name" value="RPAP1_C"/>
    <property type="match status" value="1"/>
</dbReference>
<name>A0A5E4Q0Z2_9NEOP</name>
<dbReference type="Pfam" id="PF25766">
    <property type="entry name" value="TPR_RPAP1"/>
    <property type="match status" value="1"/>
</dbReference>
<evidence type="ECO:0000256" key="1">
    <source>
        <dbReference type="ARBA" id="ARBA00004123"/>
    </source>
</evidence>
<dbReference type="Pfam" id="PF08621">
    <property type="entry name" value="RPAP1_N"/>
    <property type="match status" value="1"/>
</dbReference>
<feature type="domain" description="RPAP1 N-terminal" evidence="7">
    <location>
        <begin position="202"/>
        <end position="243"/>
    </location>
</feature>
<gene>
    <name evidence="9" type="ORF">LSINAPIS_LOCUS4488</name>
</gene>
<dbReference type="InterPro" id="IPR013930">
    <property type="entry name" value="RPAP1_N"/>
</dbReference>
<keyword evidence="4" id="KW-0539">Nucleus</keyword>
<dbReference type="AlphaFoldDB" id="A0A5E4Q0Z2"/>
<keyword evidence="3" id="KW-0804">Transcription</keyword>
<dbReference type="InterPro" id="IPR039913">
    <property type="entry name" value="RPAP1/Rba50"/>
</dbReference>
<sequence length="1196" mass="137467">MLRRPKPGDDEFEILRMQEEYLLEKGKNQNLQPAAQVINLRKAEHQTTKRCSPGTSTDRKPSKYAQTKGLSNNLHKRVKFDENISIVGDILEKNIDESNAKKIPESMDDNIYFPKIIPSVLGDIVEKTSDIQVELDFKQMPSQGFPVVTNQKDFSVKRNASTSITQEKMNVDEPPGNEMDSTNLHNNLPNQSYIVSTDDANAIHKDNIDILSKMSEKDILNEQHKLLNSLDPKLIEFIKSKRSAMSKGKEGIIRTPINSDEKENSMDITEESLADDILWDNDVLSHPHINKWLNFDKLERDKLDWMQGLQEHGIKPDEPYEARFNFQGYLLPYSIEYTEKTKTLFHHGEEPHRPGYTLNELFELSRSTIIQQRVMSLNAIAGILEYENAGIYKEIIEIPLSKIFFLIRIAMDENKLIILEPALKGMRNLLYNRLDEASLDALIGFRDAAYQPCLENDKSEIAETEYKESEIKDFHLAEIDIVAATLRTSILQRIYYILNHVKPSFNCVQYSLQILIRLVRNSLETAKEIIGTEHLMNAILVYFVPNTGINFCFEHGIVYNGKPVLSALKLIRILSLQSRDLSQTLVEKYNILKPLSTYLCSEVDGTYGLRLQIEAYSIFTNIMKFQLGMEEAMSICPIIVMALYKHVQGTSIFINSSILSATHAAVLLQFVNNFLLSGLNNLDYYKQQLYPLLTEGMHKWFTQTAQLDAFTCGHLRLVSSLFNCFETIITTDKLFIKELQESLLNLGKSAGIRIIMQSLTSNSNLLSGIEDTDIHNIKNLVTLGSCSSLKERVLPILNPGSPIPFLDSLFQLLNVIDNKNLAMFYLEQTLPYMQRISNTSPYLMNNWFTRMETDMIFNIIKLSSSLDIPETLKDLLYAVASKLCYILRIDKQMELEFLFDSIIFNKTWFTAQRLFNLVSLSEADGFSVALNNIEDIKACYRSVSLKFVDTGSIIILHKWQEPILPRDWIYLPILSLYSKSQENVAPKVVGDHANKIHLQIAGEREIIIKSSLEWILFNELCFPDLLKDIDVTDRFCRILCVFLCDNSLFLNKKIKMLLEKCVQILFKMGSKFDFDKELVGLHNFQDFYTQILEQFQSVSYGDDTFAACVLVPVAQKHNIKWRKLMWSEYAGCLRALDCPENQLCYGINDYLYPEELDESLLKSYHRALTCNLLREGTIAYKIAQHHVESFKLRIKR</sequence>
<evidence type="ECO:0000256" key="3">
    <source>
        <dbReference type="ARBA" id="ARBA00023163"/>
    </source>
</evidence>
<feature type="domain" description="RPAP1/MINIYO-like TPR repeats" evidence="8">
    <location>
        <begin position="970"/>
        <end position="1192"/>
    </location>
</feature>
<organism evidence="9 10">
    <name type="scientific">Leptidea sinapis</name>
    <dbReference type="NCBI Taxonomy" id="189913"/>
    <lineage>
        <taxon>Eukaryota</taxon>
        <taxon>Metazoa</taxon>
        <taxon>Ecdysozoa</taxon>
        <taxon>Arthropoda</taxon>
        <taxon>Hexapoda</taxon>
        <taxon>Insecta</taxon>
        <taxon>Pterygota</taxon>
        <taxon>Neoptera</taxon>
        <taxon>Endopterygota</taxon>
        <taxon>Lepidoptera</taxon>
        <taxon>Glossata</taxon>
        <taxon>Ditrysia</taxon>
        <taxon>Papilionoidea</taxon>
        <taxon>Pieridae</taxon>
        <taxon>Dismorphiinae</taxon>
        <taxon>Leptidea</taxon>
    </lineage>
</organism>
<protein>
    <recommendedName>
        <fullName evidence="11">RNA polymerase II-associated protein 1 C-terminal domain-containing protein</fullName>
    </recommendedName>
</protein>